<comment type="caution">
    <text evidence="11">The sequence shown here is derived from an EMBL/GenBank/DDBJ whole genome shotgun (WGS) entry which is preliminary data.</text>
</comment>
<dbReference type="InterPro" id="IPR036513">
    <property type="entry name" value="STAS_dom_sf"/>
</dbReference>
<sequence>MPSKEKVNQKASEANESLSRLASIGQIATGIAHEVKNPLTAVKGFLQLLQNETEHKYLQIAMSQLDNALDTLNNLLQVSRPDIHNEPFVPINLCSELESIIYLFQEHMYRVEFVKKFKDTQQMIRGRKNLLKKAFFNLIKNALEAIPGEGKITIEHYVDRPHLCIKLSDTGVGIPEEKLKLLGTPFFSTKENGTGMGLTQVYTTLYDHGATVEVSSSVNVGTTFVIKFPLIKTKEVTVKQMANLTYTAGQSLKDFILANRMEIDKLLNASTDAIFSDIERSELVDTSHLNDVAYQLIGYIDDGAEHELILLAHKIGMAWAKSDIPAILKLEWFRSFREIYWDLLYHYYKHVQLDFEQLFSLEKSTNYLMDTFLTHYFNKYNEYKNELLRSQREVIDELTVPVIPLSDDIAILPLIGTLDTYRAKKIQERTLERINQGRISHIILDLSGVAYMDTGVVQHLFKMVDGFTLLGCQTTVTGIRPEIANTVVEMGIEITNRVKTFGSLQQALEKEIN</sequence>
<keyword evidence="4" id="KW-0808">Transferase</keyword>
<feature type="domain" description="Histidine kinase" evidence="9">
    <location>
        <begin position="30"/>
        <end position="232"/>
    </location>
</feature>
<evidence type="ECO:0000256" key="6">
    <source>
        <dbReference type="ARBA" id="ARBA00022777"/>
    </source>
</evidence>
<comment type="catalytic activity">
    <reaction evidence="1">
        <text>ATP + protein L-histidine = ADP + protein N-phospho-L-histidine.</text>
        <dbReference type="EC" id="2.7.13.3"/>
    </reaction>
</comment>
<evidence type="ECO:0000313" key="12">
    <source>
        <dbReference type="Proteomes" id="UP001232445"/>
    </source>
</evidence>
<dbReference type="PROSITE" id="PS50109">
    <property type="entry name" value="HIS_KIN"/>
    <property type="match status" value="1"/>
</dbReference>
<reference evidence="11 12" key="1">
    <citation type="submission" date="2023-07" db="EMBL/GenBank/DDBJ databases">
        <title>Genomic Encyclopedia of Type Strains, Phase IV (KMG-IV): sequencing the most valuable type-strain genomes for metagenomic binning, comparative biology and taxonomic classification.</title>
        <authorList>
            <person name="Goeker M."/>
        </authorList>
    </citation>
    <scope>NUCLEOTIDE SEQUENCE [LARGE SCALE GENOMIC DNA]</scope>
    <source>
        <strain evidence="11 12">DSM 17740</strain>
    </source>
</reference>
<name>A0ABU0CVN6_9BACI</name>
<evidence type="ECO:0000256" key="3">
    <source>
        <dbReference type="ARBA" id="ARBA00022553"/>
    </source>
</evidence>
<keyword evidence="5" id="KW-0547">Nucleotide-binding</keyword>
<dbReference type="Proteomes" id="UP001232445">
    <property type="component" value="Unassembled WGS sequence"/>
</dbReference>
<dbReference type="SUPFAM" id="SSF52091">
    <property type="entry name" value="SpoIIaa-like"/>
    <property type="match status" value="1"/>
</dbReference>
<evidence type="ECO:0000256" key="5">
    <source>
        <dbReference type="ARBA" id="ARBA00022741"/>
    </source>
</evidence>
<dbReference type="InterPro" id="IPR004358">
    <property type="entry name" value="Sig_transdc_His_kin-like_C"/>
</dbReference>
<dbReference type="Pfam" id="PF02518">
    <property type="entry name" value="HATPase_c"/>
    <property type="match status" value="1"/>
</dbReference>
<accession>A0ABU0CVN6</accession>
<dbReference type="Gene3D" id="3.30.750.24">
    <property type="entry name" value="STAS domain"/>
    <property type="match status" value="1"/>
</dbReference>
<dbReference type="SMART" id="SM00388">
    <property type="entry name" value="HisKA"/>
    <property type="match status" value="1"/>
</dbReference>
<dbReference type="Gene3D" id="1.10.287.130">
    <property type="match status" value="1"/>
</dbReference>
<dbReference type="InterPro" id="IPR005467">
    <property type="entry name" value="His_kinase_dom"/>
</dbReference>
<dbReference type="RefSeq" id="WP_307342181.1">
    <property type="nucleotide sequence ID" value="NZ_JAUSUQ010000014.1"/>
</dbReference>
<dbReference type="SUPFAM" id="SSF47384">
    <property type="entry name" value="Homodimeric domain of signal transducing histidine kinase"/>
    <property type="match status" value="1"/>
</dbReference>
<dbReference type="SUPFAM" id="SSF55874">
    <property type="entry name" value="ATPase domain of HSP90 chaperone/DNA topoisomerase II/histidine kinase"/>
    <property type="match status" value="1"/>
</dbReference>
<dbReference type="EMBL" id="JAUSUQ010000014">
    <property type="protein sequence ID" value="MDQ0340481.1"/>
    <property type="molecule type" value="Genomic_DNA"/>
</dbReference>
<feature type="domain" description="STAS" evidence="10">
    <location>
        <begin position="399"/>
        <end position="511"/>
    </location>
</feature>
<dbReference type="PANTHER" id="PTHR43065:SF46">
    <property type="entry name" value="C4-DICARBOXYLATE TRANSPORT SENSOR PROTEIN DCTB"/>
    <property type="match status" value="1"/>
</dbReference>
<protein>
    <recommendedName>
        <fullName evidence="2">histidine kinase</fullName>
        <ecNumber evidence="2">2.7.13.3</ecNumber>
    </recommendedName>
</protein>
<evidence type="ECO:0000256" key="1">
    <source>
        <dbReference type="ARBA" id="ARBA00000085"/>
    </source>
</evidence>
<gene>
    <name evidence="11" type="ORF">J2S00_003296</name>
</gene>
<evidence type="ECO:0000256" key="2">
    <source>
        <dbReference type="ARBA" id="ARBA00012438"/>
    </source>
</evidence>
<proteinExistence type="predicted"/>
<keyword evidence="6" id="KW-0418">Kinase</keyword>
<dbReference type="CDD" id="cd00082">
    <property type="entry name" value="HisKA"/>
    <property type="match status" value="1"/>
</dbReference>
<evidence type="ECO:0000259" key="10">
    <source>
        <dbReference type="PROSITE" id="PS50801"/>
    </source>
</evidence>
<dbReference type="InterPro" id="IPR036097">
    <property type="entry name" value="HisK_dim/P_sf"/>
</dbReference>
<evidence type="ECO:0000256" key="7">
    <source>
        <dbReference type="ARBA" id="ARBA00022840"/>
    </source>
</evidence>
<keyword evidence="8" id="KW-0902">Two-component regulatory system</keyword>
<dbReference type="PROSITE" id="PS50801">
    <property type="entry name" value="STAS"/>
    <property type="match status" value="1"/>
</dbReference>
<dbReference type="InterPro" id="IPR036890">
    <property type="entry name" value="HATPase_C_sf"/>
</dbReference>
<dbReference type="Gene3D" id="3.30.565.10">
    <property type="entry name" value="Histidine kinase-like ATPase, C-terminal domain"/>
    <property type="match status" value="1"/>
</dbReference>
<keyword evidence="12" id="KW-1185">Reference proteome</keyword>
<keyword evidence="3" id="KW-0597">Phosphoprotein</keyword>
<dbReference type="InterPro" id="IPR003594">
    <property type="entry name" value="HATPase_dom"/>
</dbReference>
<dbReference type="PANTHER" id="PTHR43065">
    <property type="entry name" value="SENSOR HISTIDINE KINASE"/>
    <property type="match status" value="1"/>
</dbReference>
<evidence type="ECO:0000256" key="4">
    <source>
        <dbReference type="ARBA" id="ARBA00022679"/>
    </source>
</evidence>
<organism evidence="11 12">
    <name type="scientific">Caldalkalibacillus uzonensis</name>
    <dbReference type="NCBI Taxonomy" id="353224"/>
    <lineage>
        <taxon>Bacteria</taxon>
        <taxon>Bacillati</taxon>
        <taxon>Bacillota</taxon>
        <taxon>Bacilli</taxon>
        <taxon>Bacillales</taxon>
        <taxon>Bacillaceae</taxon>
        <taxon>Caldalkalibacillus</taxon>
    </lineage>
</organism>
<dbReference type="Pfam" id="PF01740">
    <property type="entry name" value="STAS"/>
    <property type="match status" value="1"/>
</dbReference>
<dbReference type="Pfam" id="PF00512">
    <property type="entry name" value="HisKA"/>
    <property type="match status" value="1"/>
</dbReference>
<dbReference type="PRINTS" id="PR00344">
    <property type="entry name" value="BCTRLSENSOR"/>
</dbReference>
<dbReference type="CDD" id="cd07041">
    <property type="entry name" value="STAS_RsbR_RsbS_like"/>
    <property type="match status" value="1"/>
</dbReference>
<dbReference type="InterPro" id="IPR002645">
    <property type="entry name" value="STAS_dom"/>
</dbReference>
<evidence type="ECO:0000259" key="9">
    <source>
        <dbReference type="PROSITE" id="PS50109"/>
    </source>
</evidence>
<dbReference type="SMART" id="SM00387">
    <property type="entry name" value="HATPase_c"/>
    <property type="match status" value="1"/>
</dbReference>
<evidence type="ECO:0000256" key="8">
    <source>
        <dbReference type="ARBA" id="ARBA00023012"/>
    </source>
</evidence>
<evidence type="ECO:0000313" key="11">
    <source>
        <dbReference type="EMBL" id="MDQ0340481.1"/>
    </source>
</evidence>
<keyword evidence="7" id="KW-0067">ATP-binding</keyword>
<dbReference type="EC" id="2.7.13.3" evidence="2"/>
<dbReference type="InterPro" id="IPR003661">
    <property type="entry name" value="HisK_dim/P_dom"/>
</dbReference>